<sequence length="476" mass="50992">MAAWHSDIPARLDRLPWSAWHWRVAIALGIAWVLDGLEVTLVGSVGAVLERPDTLGLDATQVGWSGSIYILGAVIGALLFGRLADRLGRKKLFLATLAVYMAATLATAFSPNFAFFAACRFVTGLGIGGEYAAINSAIDELIPARVRGRVNLAINGSFWLGAALGAGLSLVLLDPRVLGPVWGWRACFALGAVLAVAIVLIRRHVPESPRWLMTHGRHEEAARVIAAIESEVARRYGQLPTVDAAATVAYAGRPIPALREITRLLLRRYRTRSIVTFALMVAQAFFYNAIFFTYSLVLTKFQGVPEERVALYIFPFALGNALGPLVLGPLFDRIGRRRMIAVTYVLSGIGLAATGWAFMEGWLDARAQALCWSAVFFLASAAASSAYLTASEVFPLEMRALAISVFYAVGTGTGGFIAPVLFGMLIETGSRAAVAVGYGIGAALVIVAGLLALRFGVDAERRALEDIAPPLGAERD</sequence>
<dbReference type="PANTHER" id="PTHR23508">
    <property type="entry name" value="CARBOXYLIC ACID TRANSPORTER PROTEIN HOMOLOG"/>
    <property type="match status" value="1"/>
</dbReference>
<comment type="subcellular location">
    <subcellularLocation>
        <location evidence="1">Membrane</location>
        <topology evidence="1">Multi-pass membrane protein</topology>
    </subcellularLocation>
</comment>
<dbReference type="Pfam" id="PF00083">
    <property type="entry name" value="Sugar_tr"/>
    <property type="match status" value="1"/>
</dbReference>
<evidence type="ECO:0000313" key="8">
    <source>
        <dbReference type="Proteomes" id="UP000234341"/>
    </source>
</evidence>
<feature type="transmembrane region" description="Helical" evidence="5">
    <location>
        <begin position="62"/>
        <end position="80"/>
    </location>
</feature>
<feature type="transmembrane region" description="Helical" evidence="5">
    <location>
        <begin position="92"/>
        <end position="109"/>
    </location>
</feature>
<evidence type="ECO:0000256" key="3">
    <source>
        <dbReference type="ARBA" id="ARBA00022989"/>
    </source>
</evidence>
<dbReference type="CDD" id="cd17316">
    <property type="entry name" value="MFS_SV2_like"/>
    <property type="match status" value="1"/>
</dbReference>
<dbReference type="OrthoDB" id="5368493at2"/>
<feature type="transmembrane region" description="Helical" evidence="5">
    <location>
        <begin position="400"/>
        <end position="426"/>
    </location>
</feature>
<evidence type="ECO:0000259" key="6">
    <source>
        <dbReference type="PROSITE" id="PS50850"/>
    </source>
</evidence>
<dbReference type="STRING" id="82633.GCA_000974605_01435"/>
<dbReference type="PROSITE" id="PS50850">
    <property type="entry name" value="MFS"/>
    <property type="match status" value="1"/>
</dbReference>
<organism evidence="7 8">
    <name type="scientific">Cupriavidus pauculus</name>
    <dbReference type="NCBI Taxonomy" id="82633"/>
    <lineage>
        <taxon>Bacteria</taxon>
        <taxon>Pseudomonadati</taxon>
        <taxon>Pseudomonadota</taxon>
        <taxon>Betaproteobacteria</taxon>
        <taxon>Burkholderiales</taxon>
        <taxon>Burkholderiaceae</taxon>
        <taxon>Cupriavidus</taxon>
    </lineage>
</organism>
<accession>A0A2N5CBT0</accession>
<dbReference type="InterPro" id="IPR020846">
    <property type="entry name" value="MFS_dom"/>
</dbReference>
<dbReference type="Gene3D" id="1.20.1250.20">
    <property type="entry name" value="MFS general substrate transporter like domains"/>
    <property type="match status" value="1"/>
</dbReference>
<dbReference type="InterPro" id="IPR036259">
    <property type="entry name" value="MFS_trans_sf"/>
</dbReference>
<evidence type="ECO:0000256" key="5">
    <source>
        <dbReference type="SAM" id="Phobius"/>
    </source>
</evidence>
<dbReference type="AlphaFoldDB" id="A0A2N5CBT0"/>
<feature type="transmembrane region" description="Helical" evidence="5">
    <location>
        <begin position="20"/>
        <end position="42"/>
    </location>
</feature>
<keyword evidence="4 5" id="KW-0472">Membrane</keyword>
<dbReference type="EMBL" id="PJRP01000006">
    <property type="protein sequence ID" value="PLP99702.1"/>
    <property type="molecule type" value="Genomic_DNA"/>
</dbReference>
<dbReference type="SUPFAM" id="SSF103473">
    <property type="entry name" value="MFS general substrate transporter"/>
    <property type="match status" value="1"/>
</dbReference>
<protein>
    <submittedName>
        <fullName evidence="7">MFS transporter</fullName>
    </submittedName>
</protein>
<feature type="transmembrane region" description="Helical" evidence="5">
    <location>
        <begin position="309"/>
        <end position="327"/>
    </location>
</feature>
<reference evidence="7 8" key="1">
    <citation type="submission" date="2017-12" db="EMBL/GenBank/DDBJ databases">
        <title>Genome sequence of the active heterotrophic nitrifier-denitrifier, Cupriavidus pauculus UM1.</title>
        <authorList>
            <person name="Putonti C."/>
            <person name="Castignetti D."/>
        </authorList>
    </citation>
    <scope>NUCLEOTIDE SEQUENCE [LARGE SCALE GENOMIC DNA]</scope>
    <source>
        <strain evidence="7 8">UM1</strain>
    </source>
</reference>
<evidence type="ECO:0000256" key="4">
    <source>
        <dbReference type="ARBA" id="ARBA00023136"/>
    </source>
</evidence>
<dbReference type="PANTHER" id="PTHR23508:SF10">
    <property type="entry name" value="CARBOXYLIC ACID TRANSPORTER PROTEIN HOMOLOG"/>
    <property type="match status" value="1"/>
</dbReference>
<feature type="transmembrane region" description="Helical" evidence="5">
    <location>
        <begin position="432"/>
        <end position="453"/>
    </location>
</feature>
<comment type="caution">
    <text evidence="7">The sequence shown here is derived from an EMBL/GenBank/DDBJ whole genome shotgun (WGS) entry which is preliminary data.</text>
</comment>
<feature type="domain" description="Major facilitator superfamily (MFS) profile" evidence="6">
    <location>
        <begin position="24"/>
        <end position="460"/>
    </location>
</feature>
<dbReference type="RefSeq" id="WP_101682281.1">
    <property type="nucleotide sequence ID" value="NZ_PJRP01000006.1"/>
</dbReference>
<evidence type="ECO:0000256" key="2">
    <source>
        <dbReference type="ARBA" id="ARBA00022692"/>
    </source>
</evidence>
<name>A0A2N5CBT0_9BURK</name>
<feature type="transmembrane region" description="Helical" evidence="5">
    <location>
        <begin position="274"/>
        <end position="297"/>
    </location>
</feature>
<dbReference type="GO" id="GO:0046943">
    <property type="term" value="F:carboxylic acid transmembrane transporter activity"/>
    <property type="evidence" value="ECO:0007669"/>
    <property type="project" value="TreeGrafter"/>
</dbReference>
<dbReference type="GO" id="GO:0005886">
    <property type="term" value="C:plasma membrane"/>
    <property type="evidence" value="ECO:0007669"/>
    <property type="project" value="TreeGrafter"/>
</dbReference>
<dbReference type="Proteomes" id="UP000234341">
    <property type="component" value="Unassembled WGS sequence"/>
</dbReference>
<feature type="transmembrane region" description="Helical" evidence="5">
    <location>
        <begin position="339"/>
        <end position="359"/>
    </location>
</feature>
<proteinExistence type="predicted"/>
<feature type="transmembrane region" description="Helical" evidence="5">
    <location>
        <begin position="365"/>
        <end position="388"/>
    </location>
</feature>
<keyword evidence="3 5" id="KW-1133">Transmembrane helix</keyword>
<evidence type="ECO:0000313" key="7">
    <source>
        <dbReference type="EMBL" id="PLP99702.1"/>
    </source>
</evidence>
<keyword evidence="2 5" id="KW-0812">Transmembrane</keyword>
<evidence type="ECO:0000256" key="1">
    <source>
        <dbReference type="ARBA" id="ARBA00004141"/>
    </source>
</evidence>
<feature type="transmembrane region" description="Helical" evidence="5">
    <location>
        <begin position="182"/>
        <end position="201"/>
    </location>
</feature>
<dbReference type="InterPro" id="IPR005828">
    <property type="entry name" value="MFS_sugar_transport-like"/>
</dbReference>
<gene>
    <name evidence="7" type="ORF">CYJ10_14990</name>
</gene>
<feature type="transmembrane region" description="Helical" evidence="5">
    <location>
        <begin position="150"/>
        <end position="170"/>
    </location>
</feature>